<dbReference type="PANTHER" id="PTHR36794:SF1">
    <property type="entry name" value="TRANSMEMBRANE PROTEIN"/>
    <property type="match status" value="1"/>
</dbReference>
<dbReference type="AlphaFoldDB" id="A0A059AJZ0"/>
<organism evidence="3">
    <name type="scientific">Eucalyptus grandis</name>
    <name type="common">Flooded gum</name>
    <dbReference type="NCBI Taxonomy" id="71139"/>
    <lineage>
        <taxon>Eukaryota</taxon>
        <taxon>Viridiplantae</taxon>
        <taxon>Streptophyta</taxon>
        <taxon>Embryophyta</taxon>
        <taxon>Tracheophyta</taxon>
        <taxon>Spermatophyta</taxon>
        <taxon>Magnoliopsida</taxon>
        <taxon>eudicotyledons</taxon>
        <taxon>Gunneridae</taxon>
        <taxon>Pentapetalae</taxon>
        <taxon>rosids</taxon>
        <taxon>malvids</taxon>
        <taxon>Myrtales</taxon>
        <taxon>Myrtaceae</taxon>
        <taxon>Myrtoideae</taxon>
        <taxon>Eucalypteae</taxon>
        <taxon>Eucalyptus</taxon>
    </lineage>
</organism>
<dbReference type="STRING" id="71139.A0A059AJZ0"/>
<gene>
    <name evidence="3" type="ORF">EUGRSUZ_I00130</name>
</gene>
<feature type="compositionally biased region" description="Polar residues" evidence="1">
    <location>
        <begin position="172"/>
        <end position="184"/>
    </location>
</feature>
<dbReference type="Gramene" id="KCW54158">
    <property type="protein sequence ID" value="KCW54158"/>
    <property type="gene ID" value="EUGRSUZ_I00130"/>
</dbReference>
<feature type="transmembrane region" description="Helical" evidence="2">
    <location>
        <begin position="101"/>
        <end position="119"/>
    </location>
</feature>
<dbReference type="EMBL" id="KK198761">
    <property type="protein sequence ID" value="KCW54158.1"/>
    <property type="molecule type" value="Genomic_DNA"/>
</dbReference>
<protein>
    <recommendedName>
        <fullName evidence="4">Transmembrane protein</fullName>
    </recommendedName>
</protein>
<evidence type="ECO:0008006" key="4">
    <source>
        <dbReference type="Google" id="ProtNLM"/>
    </source>
</evidence>
<evidence type="ECO:0000313" key="3">
    <source>
        <dbReference type="EMBL" id="KCW54158.1"/>
    </source>
</evidence>
<accession>A0A059AJZ0</accession>
<feature type="compositionally biased region" description="Low complexity" evidence="1">
    <location>
        <begin position="147"/>
        <end position="165"/>
    </location>
</feature>
<evidence type="ECO:0000256" key="2">
    <source>
        <dbReference type="SAM" id="Phobius"/>
    </source>
</evidence>
<feature type="region of interest" description="Disordered" evidence="1">
    <location>
        <begin position="143"/>
        <end position="184"/>
    </location>
</feature>
<dbReference type="PANTHER" id="PTHR36794">
    <property type="entry name" value="TRANSMEMBRANE PROTEIN"/>
    <property type="match status" value="1"/>
</dbReference>
<keyword evidence="2" id="KW-0472">Membrane</keyword>
<keyword evidence="2" id="KW-0812">Transmembrane</keyword>
<reference evidence="3" key="1">
    <citation type="submission" date="2013-07" db="EMBL/GenBank/DDBJ databases">
        <title>The genome of Eucalyptus grandis.</title>
        <authorList>
            <person name="Schmutz J."/>
            <person name="Hayes R."/>
            <person name="Myburg A."/>
            <person name="Tuskan G."/>
            <person name="Grattapaglia D."/>
            <person name="Rokhsar D.S."/>
        </authorList>
    </citation>
    <scope>NUCLEOTIDE SEQUENCE</scope>
    <source>
        <tissue evidence="3">Leaf extractions</tissue>
    </source>
</reference>
<feature type="non-terminal residue" evidence="3">
    <location>
        <position position="1"/>
    </location>
</feature>
<evidence type="ECO:0000256" key="1">
    <source>
        <dbReference type="SAM" id="MobiDB-lite"/>
    </source>
</evidence>
<dbReference type="FunCoup" id="A0A059AJZ0">
    <property type="interactions" value="636"/>
</dbReference>
<dbReference type="eggNOG" id="ENOG502S9D2">
    <property type="taxonomic scope" value="Eukaryota"/>
</dbReference>
<sequence length="184" mass="21017">VRRTRKSFAAATLLRRSLTSRCRRVLSVSLSRVREWECRRPCLNLSPCVRARLGSEIWQGKKMTTEQNEDKQASSPSAVGLKEMVEEQYRKIKENAETYPYVWASYILVYGGFTLWTTYRWRKLRRTEDRVRVLQERLRKLVEAEESASPVSSVQKGQQSSVASVEKGSSLGGTTPSATKQGPQ</sequence>
<keyword evidence="2" id="KW-1133">Transmembrane helix</keyword>
<name>A0A059AJZ0_EUCGR</name>
<proteinExistence type="predicted"/>
<dbReference type="InParanoid" id="A0A059AJZ0"/>